<evidence type="ECO:0000313" key="9">
    <source>
        <dbReference type="WormBase" id="Bm10909"/>
    </source>
</evidence>
<dbReference type="Gene3D" id="1.10.260.40">
    <property type="entry name" value="lambda repressor-like DNA-binding domains"/>
    <property type="match status" value="1"/>
</dbReference>
<dbReference type="WormBase" id="Bm10909">
    <property type="protein sequence ID" value="BM00809"/>
    <property type="gene ID" value="WBGene00231170"/>
</dbReference>
<dbReference type="WBParaSite" id="Bm10909.1">
    <property type="protein sequence ID" value="Bm10909.1"/>
    <property type="gene ID" value="WBGene00231170"/>
</dbReference>
<dbReference type="SUPFAM" id="SSF47413">
    <property type="entry name" value="lambda repressor-like DNA-binding domains"/>
    <property type="match status" value="1"/>
</dbReference>
<dbReference type="Pfam" id="PF02560">
    <property type="entry name" value="Cyanate_lyase"/>
    <property type="match status" value="1"/>
</dbReference>
<evidence type="ECO:0000313" key="7">
    <source>
        <dbReference type="Proteomes" id="UP000006672"/>
    </source>
</evidence>
<organism evidence="5">
    <name type="scientific">Brugia malayi</name>
    <name type="common">Filarial nematode worm</name>
    <dbReference type="NCBI Taxonomy" id="6279"/>
    <lineage>
        <taxon>Eukaryota</taxon>
        <taxon>Metazoa</taxon>
        <taxon>Ecdysozoa</taxon>
        <taxon>Nematoda</taxon>
        <taxon>Chromadorea</taxon>
        <taxon>Rhabditida</taxon>
        <taxon>Spirurina</taxon>
        <taxon>Spiruromorpha</taxon>
        <taxon>Filarioidea</taxon>
        <taxon>Onchocercidae</taxon>
        <taxon>Brugia</taxon>
    </lineage>
</organism>
<protein>
    <recommendedName>
        <fullName evidence="3">Cyanate hydratase</fullName>
        <shortName evidence="3">Cyanase</shortName>
        <ecNumber evidence="3">4.2.1.104</ecNumber>
    </recommendedName>
    <alternativeName>
        <fullName evidence="3">Cyanate hydrolase</fullName>
    </alternativeName>
    <alternativeName>
        <fullName evidence="3">Cyanate lyase</fullName>
    </alternativeName>
</protein>
<evidence type="ECO:0000313" key="5">
    <source>
        <dbReference type="EMBL" id="CDQ00378.1"/>
    </source>
</evidence>
<dbReference type="SUPFAM" id="SSF55234">
    <property type="entry name" value="Cyanase C-terminal domain"/>
    <property type="match status" value="1"/>
</dbReference>
<dbReference type="HAMAP" id="MF_00535">
    <property type="entry name" value="Cyanate_hydrat"/>
    <property type="match status" value="1"/>
</dbReference>
<name>A0A0J9Y2G5_BRUMA</name>
<reference evidence="6" key="3">
    <citation type="submission" date="2019-04" db="EMBL/GenBank/DDBJ databases">
        <authorList>
            <person name="Howe K."/>
            <person name="Paulini M."/>
            <person name="Williams G."/>
        </authorList>
    </citation>
    <scope>NUCLEOTIDE SEQUENCE [LARGE SCALE GENOMIC DNA]</scope>
    <source>
        <strain evidence="6">FR3</strain>
    </source>
</reference>
<dbReference type="GO" id="GO:0003677">
    <property type="term" value="F:DNA binding"/>
    <property type="evidence" value="ECO:0007669"/>
    <property type="project" value="InterPro"/>
</dbReference>
<keyword evidence="7" id="KW-1185">Reference proteome</keyword>
<dbReference type="EMBL" id="CAAKNF010000196">
    <property type="protein sequence ID" value="VIO86201.1"/>
    <property type="molecule type" value="Genomic_DNA"/>
</dbReference>
<comment type="similarity">
    <text evidence="3">Belongs to the cyanase family.</text>
</comment>
<dbReference type="Pfam" id="PF21291">
    <property type="entry name" value="CYNS_N"/>
    <property type="match status" value="1"/>
</dbReference>
<reference evidence="5 7" key="1">
    <citation type="journal article" date="2007" name="Science">
        <title>Draft genome of the filarial nematode parasite Brugia malayi.</title>
        <authorList>
            <person name="Ghedin E."/>
            <person name="Wang S."/>
            <person name="Spiro D."/>
            <person name="Caler E."/>
            <person name="Zhao Q."/>
            <person name="Crabtree J."/>
            <person name="Allen J.E."/>
            <person name="Delcher A.L."/>
            <person name="Guiliano D.B."/>
            <person name="Miranda-Saavedra D."/>
            <person name="Angiuoli S.V."/>
            <person name="Creasy T."/>
            <person name="Amedeo P."/>
            <person name="Haas B."/>
            <person name="El-Sayed N.M."/>
            <person name="Wortman J.R."/>
            <person name="Feldblyum T."/>
            <person name="Tallon L."/>
            <person name="Schatz M."/>
            <person name="Shumway M."/>
            <person name="Koo H."/>
            <person name="Salzberg S.L."/>
            <person name="Schobel S."/>
            <person name="Pertea M."/>
            <person name="Pop M."/>
            <person name="White O."/>
            <person name="Barton G.J."/>
            <person name="Carlow C.K."/>
            <person name="Crawford M.J."/>
            <person name="Daub J."/>
            <person name="Dimmic M.W."/>
            <person name="Estes C.F."/>
            <person name="Foster J.M."/>
            <person name="Ganatra M."/>
            <person name="Gregory W.F."/>
            <person name="Johnson N.M."/>
            <person name="Jin J."/>
            <person name="Komuniecki R."/>
            <person name="Korf I."/>
            <person name="Kumar S."/>
            <person name="Laney S."/>
            <person name="Li B.W."/>
            <person name="Li W."/>
            <person name="Lindblom T.H."/>
            <person name="Lustigman S."/>
            <person name="Ma D."/>
            <person name="Maina C.V."/>
            <person name="Martin D.M."/>
            <person name="McCarter J.P."/>
            <person name="McReynolds L."/>
            <person name="Mitreva M."/>
            <person name="Nutman T.B."/>
            <person name="Parkinson J."/>
            <person name="Peregrin-Alvarez J.M."/>
            <person name="Poole C."/>
            <person name="Ren Q."/>
            <person name="Saunders L."/>
            <person name="Sluder A.E."/>
            <person name="Smith K."/>
            <person name="Stanke M."/>
            <person name="Unnasch T.R."/>
            <person name="Ware J."/>
            <person name="Wei A.D."/>
            <person name="Weil G."/>
            <person name="Williams D.J."/>
            <person name="Zhang Y."/>
            <person name="Williams S.A."/>
            <person name="Fraser-Liggett C."/>
            <person name="Slatko B."/>
            <person name="Blaxter M.L."/>
            <person name="Scott A.L."/>
        </authorList>
    </citation>
    <scope>NUCLEOTIDE SEQUENCE</scope>
    <source>
        <strain evidence="5 7">FR3</strain>
    </source>
</reference>
<keyword evidence="2 3" id="KW-0456">Lyase</keyword>
<dbReference type="PIRSF" id="PIRSF001263">
    <property type="entry name" value="Cyanate_hydratas"/>
    <property type="match status" value="1"/>
</dbReference>
<dbReference type="KEGG" id="bmy:BM_BM10909"/>
<dbReference type="NCBIfam" id="NF002773">
    <property type="entry name" value="PRK02866.1"/>
    <property type="match status" value="1"/>
</dbReference>
<feature type="domain" description="Cyanate lyase C-terminal" evidence="4">
    <location>
        <begin position="93"/>
        <end position="165"/>
    </location>
</feature>
<dbReference type="AlphaFoldDB" id="A0A0J9Y2G5"/>
<dbReference type="Proteomes" id="UP000006672">
    <property type="component" value="Unassembled WGS sequence"/>
</dbReference>
<feature type="active site" evidence="3">
    <location>
        <position position="106"/>
    </location>
</feature>
<dbReference type="SMART" id="SM01116">
    <property type="entry name" value="Cyanate_lyase"/>
    <property type="match status" value="1"/>
</dbReference>
<evidence type="ECO:0000256" key="2">
    <source>
        <dbReference type="ARBA" id="ARBA00023239"/>
    </source>
</evidence>
<evidence type="ECO:0000256" key="3">
    <source>
        <dbReference type="HAMAP-Rule" id="MF_03139"/>
    </source>
</evidence>
<dbReference type="CTD" id="6100456"/>
<dbReference type="PRINTS" id="PR01693">
    <property type="entry name" value="CYANASE"/>
</dbReference>
<evidence type="ECO:0000313" key="6">
    <source>
        <dbReference type="EMBL" id="VIO86201.1"/>
    </source>
</evidence>
<dbReference type="OMA" id="YELVMIN"/>
<dbReference type="InterPro" id="IPR036581">
    <property type="entry name" value="Cyanate_lyase_C_sf"/>
</dbReference>
<dbReference type="CDD" id="cd00559">
    <property type="entry name" value="Cyanase_C"/>
    <property type="match status" value="1"/>
</dbReference>
<reference evidence="5" key="2">
    <citation type="submission" date="2012-12" db="EMBL/GenBank/DDBJ databases">
        <authorList>
            <person name="Gao Y.W."/>
            <person name="Fan S.T."/>
            <person name="Sun H.T."/>
            <person name="Wang Z."/>
            <person name="Gao X.L."/>
            <person name="Li Y.G."/>
            <person name="Wang T.C."/>
            <person name="Zhang K."/>
            <person name="Xu W.W."/>
            <person name="Yu Z.J."/>
            <person name="Xia X.Z."/>
        </authorList>
    </citation>
    <scope>NUCLEOTIDE SEQUENCE</scope>
    <source>
        <strain evidence="5">FR3</strain>
    </source>
</reference>
<dbReference type="InterPro" id="IPR048564">
    <property type="entry name" value="CYNS_N"/>
</dbReference>
<dbReference type="STRING" id="6279.A0A0J9Y2G5"/>
<accession>A0A0J9Y2G5</accession>
<feature type="active site" evidence="3">
    <location>
        <position position="109"/>
    </location>
</feature>
<gene>
    <name evidence="5 8 9" type="ORF">Bm10909</name>
    <name evidence="6" type="ORF">BM_BM10909</name>
    <name evidence="5" type="ORF">BM_Bm10909</name>
</gene>
<comment type="catalytic activity">
    <reaction evidence="3">
        <text>cyanate + hydrogencarbonate + 3 H(+) = NH4(+) + 2 CO2</text>
        <dbReference type="Rhea" id="RHEA:11120"/>
        <dbReference type="ChEBI" id="CHEBI:15378"/>
        <dbReference type="ChEBI" id="CHEBI:16526"/>
        <dbReference type="ChEBI" id="CHEBI:17544"/>
        <dbReference type="ChEBI" id="CHEBI:28938"/>
        <dbReference type="ChEBI" id="CHEBI:29195"/>
        <dbReference type="EC" id="4.2.1.104"/>
    </reaction>
</comment>
<reference evidence="8" key="4">
    <citation type="submission" date="2019-12" db="UniProtKB">
        <authorList>
            <consortium name="WormBaseParasite"/>
        </authorList>
    </citation>
    <scope>IDENTIFICATION</scope>
</reference>
<dbReference type="OrthoDB" id="10019422at2759"/>
<evidence type="ECO:0000259" key="4">
    <source>
        <dbReference type="SMART" id="SM01116"/>
    </source>
</evidence>
<dbReference type="InterPro" id="IPR010982">
    <property type="entry name" value="Lambda_DNA-bd_dom_sf"/>
</dbReference>
<accession>A0A4E9ERK3</accession>
<dbReference type="EMBL" id="LN857014">
    <property type="protein sequence ID" value="CDQ00378.1"/>
    <property type="molecule type" value="Genomic_DNA"/>
</dbReference>
<dbReference type="GeneID" id="6100456"/>
<dbReference type="GO" id="GO:0005634">
    <property type="term" value="C:nucleus"/>
    <property type="evidence" value="ECO:0007669"/>
    <property type="project" value="UniProtKB-ARBA"/>
</dbReference>
<dbReference type="PANTHER" id="PTHR34186:SF2">
    <property type="entry name" value="CYANATE HYDRATASE"/>
    <property type="match status" value="1"/>
</dbReference>
<dbReference type="EC" id="4.2.1.104" evidence="3"/>
<proteinExistence type="inferred from homology"/>
<dbReference type="PANTHER" id="PTHR34186">
    <property type="entry name" value="CYANATE HYDRATASE"/>
    <property type="match status" value="1"/>
</dbReference>
<dbReference type="RefSeq" id="XP_001897006.1">
    <property type="nucleotide sequence ID" value="XM_001896971.2"/>
</dbReference>
<feature type="active site" evidence="3">
    <location>
        <position position="132"/>
    </location>
</feature>
<evidence type="ECO:0000313" key="8">
    <source>
        <dbReference type="WBParaSite" id="Bm10909.1"/>
    </source>
</evidence>
<dbReference type="NCBIfam" id="TIGR00673">
    <property type="entry name" value="cynS"/>
    <property type="match status" value="1"/>
</dbReference>
<dbReference type="InterPro" id="IPR003712">
    <property type="entry name" value="Cyanate_lyase_C"/>
</dbReference>
<dbReference type="InterPro" id="IPR008076">
    <property type="entry name" value="Cyanase"/>
</dbReference>
<comment type="function">
    <text evidence="1 3">Catalyzes the reaction of cyanate with bicarbonate to produce ammonia and carbon dioxide.</text>
</comment>
<evidence type="ECO:0000256" key="1">
    <source>
        <dbReference type="ARBA" id="ARBA00003561"/>
    </source>
</evidence>
<dbReference type="Gene3D" id="3.30.1160.10">
    <property type="entry name" value="Cyanate lyase, C-terminal domain"/>
    <property type="match status" value="1"/>
</dbReference>
<dbReference type="GO" id="GO:0008824">
    <property type="term" value="F:cyanate hydratase activity"/>
    <property type="evidence" value="ECO:0007669"/>
    <property type="project" value="UniProtKB-UniRule"/>
</dbReference>
<sequence>MRRSIANVLEGSGIISVEVMKSRQDVTNLILATKVQKGVTWKSVAEKIGKSKEWTTAACLGQMVMSKEQAEKVAEIFDLPESALLWLQTVPQKGTPGIPSDPILYRLHEVIAVYGPTIKELIVEEFGDGIMSAIDFNLTVAREKNEQGDRVSLVLSGKFLPYKEF</sequence>